<dbReference type="InterPro" id="IPR056884">
    <property type="entry name" value="NPHP3-like_N"/>
</dbReference>
<feature type="repeat" description="WD" evidence="3">
    <location>
        <begin position="490"/>
        <end position="522"/>
    </location>
</feature>
<organism evidence="5 6">
    <name type="scientific">Penicillium daleae</name>
    <dbReference type="NCBI Taxonomy" id="63821"/>
    <lineage>
        <taxon>Eukaryota</taxon>
        <taxon>Fungi</taxon>
        <taxon>Dikarya</taxon>
        <taxon>Ascomycota</taxon>
        <taxon>Pezizomycotina</taxon>
        <taxon>Eurotiomycetes</taxon>
        <taxon>Eurotiomycetidae</taxon>
        <taxon>Eurotiales</taxon>
        <taxon>Aspergillaceae</taxon>
        <taxon>Penicillium</taxon>
    </lineage>
</organism>
<feature type="repeat" description="WD" evidence="3">
    <location>
        <begin position="667"/>
        <end position="699"/>
    </location>
</feature>
<sequence length="1098" mass="123297">MLRDPELGRAFIVIDALDECETSQDHLLNFIAENISVSASVKWIVSSRNVSNIIDQLSQTSPEIQIHLDLAENPDEVVQAVNAYIDDRIAKLSVLRASHELKNQVRDVMRDKAANTFLWVAIVAKELEKVKKWNVLNVLDSVPSGLEGLYDRMMKHIENLEMDDPELCYRVLATATLAYRPLRLAEMGVLAGLPDEISSDPDNIKEIVNMCGSFFRIQNDSVQLIHQSAKEYLHKHSKGILFASANGVTHLDLFTRSIHILSEKLKRNMYQLEIPGTLIEEIRTPQPDPLREVRYSCVYWVNHLWDWNETGMSLEDILQDDSQVHKFLKNHILHWLEASSLVGVIADVIHGVIKLQTLIKNATRNSTLKELIEDIYRFVLKNGTMIQMAPLQAYVSALLFTPSESLTRRMFANEPRWIPKKPIVDQKWGSAIHSIDVGRVVHWLTFSHDSKLLASQSFSGIQIWDVSTGLIRAELESGMTELGWNYPTCAIIFSYDSSLLASASVSGHIVIWDVATGARKHTIQTTETIETIASFEAIMATDQVNKLTFSRDSNLLGVCYNRYSKIWETKTWSLRKTIPHKMHGGFGLGRLSPACFSPDMELFIPLPSGGKIELWDTATCSPRRTFQLEEPVSMIVFSHDAKLLSAGSESGTIYIWNVTSSSLERTIRDHVSEIVFLQFSQDSQTFISASKDGLMKVWNAINWSVIPAIDGQTSRRFNPGLTLMSVSNDSKLLALGSNITVQSIQIWDMERFSQEHRASEPSQKAFGPIFSEDLKRSSSVSASGDLTITVGSTSSGAVEKQLKLGDHTNRLVGWSHDMRFFAWTADDGTTNIGELSSGEIKQILRHPGPRTEWVTFSFDGNYLALVGDDKRGPVTIWSMATGQLLLSTANEIQLENGLAFSHDSRFFAVACAFDIKIWDIEKAPRTQPVKQAGTDRHRTIFCLAFSHDSGLLAEAQYYAHKLSPSIDIWSTSTMTLIKTITMESFILSLSFNSDDTFLITGDSCVAIRSSPSDPISTGEDLVKKAKYLGYYFRGSWIELHGKKMVYIPGDYQRIGLRASHFNAESQNTHFQPVTRMASRSLSGRSWLMELVETEASYV</sequence>
<dbReference type="PROSITE" id="PS50294">
    <property type="entry name" value="WD_REPEATS_REGION"/>
    <property type="match status" value="1"/>
</dbReference>
<dbReference type="InterPro" id="IPR001680">
    <property type="entry name" value="WD40_rpt"/>
</dbReference>
<dbReference type="Pfam" id="PF24883">
    <property type="entry name" value="NPHP3_N"/>
    <property type="match status" value="1"/>
</dbReference>
<dbReference type="InterPro" id="IPR015943">
    <property type="entry name" value="WD40/YVTN_repeat-like_dom_sf"/>
</dbReference>
<dbReference type="InterPro" id="IPR036322">
    <property type="entry name" value="WD40_repeat_dom_sf"/>
</dbReference>
<keyword evidence="2" id="KW-0677">Repeat</keyword>
<dbReference type="RefSeq" id="XP_056761595.1">
    <property type="nucleotide sequence ID" value="XM_056912746.1"/>
</dbReference>
<name>A0AAD6BZ29_9EURO</name>
<proteinExistence type="predicted"/>
<evidence type="ECO:0000259" key="4">
    <source>
        <dbReference type="Pfam" id="PF24883"/>
    </source>
</evidence>
<dbReference type="SMART" id="SM00320">
    <property type="entry name" value="WD40"/>
    <property type="match status" value="8"/>
</dbReference>
<keyword evidence="6" id="KW-1185">Reference proteome</keyword>
<dbReference type="GeneID" id="81602989"/>
<feature type="repeat" description="WD" evidence="3">
    <location>
        <begin position="632"/>
        <end position="666"/>
    </location>
</feature>
<evidence type="ECO:0000313" key="5">
    <source>
        <dbReference type="EMBL" id="KAJ5438366.1"/>
    </source>
</evidence>
<evidence type="ECO:0000256" key="3">
    <source>
        <dbReference type="PROSITE-ProRule" id="PRU00221"/>
    </source>
</evidence>
<dbReference type="SUPFAM" id="SSF50978">
    <property type="entry name" value="WD40 repeat-like"/>
    <property type="match status" value="2"/>
</dbReference>
<dbReference type="Pfam" id="PF00400">
    <property type="entry name" value="WD40"/>
    <property type="match status" value="3"/>
</dbReference>
<dbReference type="Gene3D" id="2.130.10.10">
    <property type="entry name" value="YVTN repeat-like/Quinoprotein amine dehydrogenase"/>
    <property type="match status" value="4"/>
</dbReference>
<dbReference type="EMBL" id="JAPVEA010000008">
    <property type="protein sequence ID" value="KAJ5438366.1"/>
    <property type="molecule type" value="Genomic_DNA"/>
</dbReference>
<dbReference type="PANTHER" id="PTHR19848:SF8">
    <property type="entry name" value="F-BOX AND WD REPEAT DOMAIN CONTAINING 7"/>
    <property type="match status" value="1"/>
</dbReference>
<keyword evidence="1 3" id="KW-0853">WD repeat</keyword>
<reference evidence="5" key="2">
    <citation type="journal article" date="2023" name="IMA Fungus">
        <title>Comparative genomic study of the Penicillium genus elucidates a diverse pangenome and 15 lateral gene transfer events.</title>
        <authorList>
            <person name="Petersen C."/>
            <person name="Sorensen T."/>
            <person name="Nielsen M.R."/>
            <person name="Sondergaard T.E."/>
            <person name="Sorensen J.L."/>
            <person name="Fitzpatrick D.A."/>
            <person name="Frisvad J.C."/>
            <person name="Nielsen K.L."/>
        </authorList>
    </citation>
    <scope>NUCLEOTIDE SEQUENCE</scope>
    <source>
        <strain evidence="5">IBT 16125</strain>
    </source>
</reference>
<dbReference type="PROSITE" id="PS50082">
    <property type="entry name" value="WD_REPEATS_2"/>
    <property type="match status" value="3"/>
</dbReference>
<dbReference type="PANTHER" id="PTHR19848">
    <property type="entry name" value="WD40 REPEAT PROTEIN"/>
    <property type="match status" value="1"/>
</dbReference>
<protein>
    <recommendedName>
        <fullName evidence="4">Nephrocystin 3-like N-terminal domain-containing protein</fullName>
    </recommendedName>
</protein>
<reference evidence="5" key="1">
    <citation type="submission" date="2022-12" db="EMBL/GenBank/DDBJ databases">
        <authorList>
            <person name="Petersen C."/>
        </authorList>
    </citation>
    <scope>NUCLEOTIDE SEQUENCE</scope>
    <source>
        <strain evidence="5">IBT 16125</strain>
    </source>
</reference>
<gene>
    <name evidence="5" type="ORF">N7458_009364</name>
</gene>
<comment type="caution">
    <text evidence="5">The sequence shown here is derived from an EMBL/GenBank/DDBJ whole genome shotgun (WGS) entry which is preliminary data.</text>
</comment>
<evidence type="ECO:0000313" key="6">
    <source>
        <dbReference type="Proteomes" id="UP001213681"/>
    </source>
</evidence>
<accession>A0AAD6BZ29</accession>
<dbReference type="Proteomes" id="UP001213681">
    <property type="component" value="Unassembled WGS sequence"/>
</dbReference>
<feature type="domain" description="Nephrocystin 3-like N-terminal" evidence="4">
    <location>
        <begin position="8"/>
        <end position="48"/>
    </location>
</feature>
<dbReference type="AlphaFoldDB" id="A0AAD6BZ29"/>
<evidence type="ECO:0000256" key="2">
    <source>
        <dbReference type="ARBA" id="ARBA00022737"/>
    </source>
</evidence>
<evidence type="ECO:0000256" key="1">
    <source>
        <dbReference type="ARBA" id="ARBA00022574"/>
    </source>
</evidence>